<keyword evidence="2" id="KW-0812">Transmembrane</keyword>
<feature type="region of interest" description="Disordered" evidence="1">
    <location>
        <begin position="159"/>
        <end position="180"/>
    </location>
</feature>
<name>A0A150GKL6_GONPE</name>
<evidence type="ECO:0000313" key="4">
    <source>
        <dbReference type="Proteomes" id="UP000075714"/>
    </source>
</evidence>
<feature type="compositionally biased region" description="Gly residues" evidence="1">
    <location>
        <begin position="42"/>
        <end position="52"/>
    </location>
</feature>
<dbReference type="AlphaFoldDB" id="A0A150GKL6"/>
<evidence type="ECO:0000313" key="3">
    <source>
        <dbReference type="EMBL" id="KXZ50363.1"/>
    </source>
</evidence>
<proteinExistence type="predicted"/>
<keyword evidence="4" id="KW-1185">Reference proteome</keyword>
<feature type="compositionally biased region" description="Pro residues" evidence="1">
    <location>
        <begin position="1"/>
        <end position="16"/>
    </location>
</feature>
<evidence type="ECO:0000256" key="2">
    <source>
        <dbReference type="SAM" id="Phobius"/>
    </source>
</evidence>
<keyword evidence="2" id="KW-0472">Membrane</keyword>
<keyword evidence="2" id="KW-1133">Transmembrane helix</keyword>
<sequence length="334" mass="34739">MYGQGPPPYGQTPPQYPYQQQQLHHRRTAPQPHPPPQRDGDGGGGGGMAGGGLPPPEGPPHGLLLEAASNKVLLPSRGVLAALMALPLVLWLLAVGAGVLHWEAELPDGASKREFEHPLTWFDVHVLRVWGPLLPLLPLAVRVVAMGVRPSHSPASLTSLASSSSSSSSSSPLSPAAGGALRRPPLPLRPAASLPGACAGLYTLVIAARIGLYLAHLGLQAGAGVYLVSDHLLLAASMLACFQAELVMCASDAFKAELLRPRDPRVGAGARQVAVIAAFVSSAFLLVALFGDMYATARWFHARAESLGALAAGAALFNGPVALWLWRVAACVTP</sequence>
<feature type="transmembrane region" description="Helical" evidence="2">
    <location>
        <begin position="307"/>
        <end position="326"/>
    </location>
</feature>
<dbReference type="Proteomes" id="UP000075714">
    <property type="component" value="Unassembled WGS sequence"/>
</dbReference>
<feature type="transmembrane region" description="Helical" evidence="2">
    <location>
        <begin position="79"/>
        <end position="102"/>
    </location>
</feature>
<gene>
    <name evidence="3" type="ORF">GPECTOR_16g536</name>
</gene>
<feature type="transmembrane region" description="Helical" evidence="2">
    <location>
        <begin position="274"/>
        <end position="295"/>
    </location>
</feature>
<accession>A0A150GKL6</accession>
<feature type="transmembrane region" description="Helical" evidence="2">
    <location>
        <begin position="191"/>
        <end position="212"/>
    </location>
</feature>
<evidence type="ECO:0000256" key="1">
    <source>
        <dbReference type="SAM" id="MobiDB-lite"/>
    </source>
</evidence>
<protein>
    <submittedName>
        <fullName evidence="3">Uncharacterized protein</fullName>
    </submittedName>
</protein>
<comment type="caution">
    <text evidence="3">The sequence shown here is derived from an EMBL/GenBank/DDBJ whole genome shotgun (WGS) entry which is preliminary data.</text>
</comment>
<feature type="region of interest" description="Disordered" evidence="1">
    <location>
        <begin position="1"/>
        <end position="62"/>
    </location>
</feature>
<dbReference type="OrthoDB" id="549831at2759"/>
<organism evidence="3 4">
    <name type="scientific">Gonium pectorale</name>
    <name type="common">Green alga</name>
    <dbReference type="NCBI Taxonomy" id="33097"/>
    <lineage>
        <taxon>Eukaryota</taxon>
        <taxon>Viridiplantae</taxon>
        <taxon>Chlorophyta</taxon>
        <taxon>core chlorophytes</taxon>
        <taxon>Chlorophyceae</taxon>
        <taxon>CS clade</taxon>
        <taxon>Chlamydomonadales</taxon>
        <taxon>Volvocaceae</taxon>
        <taxon>Gonium</taxon>
    </lineage>
</organism>
<dbReference type="EMBL" id="LSYV01000017">
    <property type="protein sequence ID" value="KXZ50363.1"/>
    <property type="molecule type" value="Genomic_DNA"/>
</dbReference>
<reference evidence="4" key="1">
    <citation type="journal article" date="2016" name="Nat. Commun.">
        <title>The Gonium pectorale genome demonstrates co-option of cell cycle regulation during the evolution of multicellularity.</title>
        <authorList>
            <person name="Hanschen E.R."/>
            <person name="Marriage T.N."/>
            <person name="Ferris P.J."/>
            <person name="Hamaji T."/>
            <person name="Toyoda A."/>
            <person name="Fujiyama A."/>
            <person name="Neme R."/>
            <person name="Noguchi H."/>
            <person name="Minakuchi Y."/>
            <person name="Suzuki M."/>
            <person name="Kawai-Toyooka H."/>
            <person name="Smith D.R."/>
            <person name="Sparks H."/>
            <person name="Anderson J."/>
            <person name="Bakaric R."/>
            <person name="Luria V."/>
            <person name="Karger A."/>
            <person name="Kirschner M.W."/>
            <person name="Durand P.M."/>
            <person name="Michod R.E."/>
            <person name="Nozaki H."/>
            <person name="Olson B.J."/>
        </authorList>
    </citation>
    <scope>NUCLEOTIDE SEQUENCE [LARGE SCALE GENOMIC DNA]</scope>
    <source>
        <strain evidence="4">NIES-2863</strain>
    </source>
</reference>
<feature type="transmembrane region" description="Helical" evidence="2">
    <location>
        <begin position="232"/>
        <end position="254"/>
    </location>
</feature>